<evidence type="ECO:0008006" key="3">
    <source>
        <dbReference type="Google" id="ProtNLM"/>
    </source>
</evidence>
<sequence>MAGPHRCETCGLLFLEPGSVCPQCSEPEEDDTAVRPTEWTRAWECVDELQALTLQAELARHDIPSWIRSLELPGYQGLIHTRPVWGWLLVDREDLPASQVCIEEFLDTVEGETR</sequence>
<dbReference type="EMBL" id="JAGQHR010000547">
    <property type="protein sequence ID" value="MCA9729019.1"/>
    <property type="molecule type" value="Genomic_DNA"/>
</dbReference>
<gene>
    <name evidence="1" type="ORF">KC729_15110</name>
</gene>
<dbReference type="Proteomes" id="UP000697710">
    <property type="component" value="Unassembled WGS sequence"/>
</dbReference>
<proteinExistence type="predicted"/>
<reference evidence="1" key="1">
    <citation type="submission" date="2020-04" db="EMBL/GenBank/DDBJ databases">
        <authorList>
            <person name="Zhang T."/>
        </authorList>
    </citation>
    <scope>NUCLEOTIDE SEQUENCE</scope>
    <source>
        <strain evidence="1">HKST-UBA01</strain>
    </source>
</reference>
<name>A0A956M0N7_UNCEI</name>
<accession>A0A956M0N7</accession>
<comment type="caution">
    <text evidence="1">The sequence shown here is derived from an EMBL/GenBank/DDBJ whole genome shotgun (WGS) entry which is preliminary data.</text>
</comment>
<evidence type="ECO:0000313" key="2">
    <source>
        <dbReference type="Proteomes" id="UP000697710"/>
    </source>
</evidence>
<organism evidence="1 2">
    <name type="scientific">Eiseniibacteriota bacterium</name>
    <dbReference type="NCBI Taxonomy" id="2212470"/>
    <lineage>
        <taxon>Bacteria</taxon>
        <taxon>Candidatus Eiseniibacteriota</taxon>
    </lineage>
</organism>
<dbReference type="AlphaFoldDB" id="A0A956M0N7"/>
<reference evidence="1" key="2">
    <citation type="journal article" date="2021" name="Microbiome">
        <title>Successional dynamics and alternative stable states in a saline activated sludge microbial community over 9 years.</title>
        <authorList>
            <person name="Wang Y."/>
            <person name="Ye J."/>
            <person name="Ju F."/>
            <person name="Liu L."/>
            <person name="Boyd J.A."/>
            <person name="Deng Y."/>
            <person name="Parks D.H."/>
            <person name="Jiang X."/>
            <person name="Yin X."/>
            <person name="Woodcroft B.J."/>
            <person name="Tyson G.W."/>
            <person name="Hugenholtz P."/>
            <person name="Polz M.F."/>
            <person name="Zhang T."/>
        </authorList>
    </citation>
    <scope>NUCLEOTIDE SEQUENCE</scope>
    <source>
        <strain evidence="1">HKST-UBA01</strain>
    </source>
</reference>
<protein>
    <recommendedName>
        <fullName evidence="3">DUF2007 domain-containing protein</fullName>
    </recommendedName>
</protein>
<evidence type="ECO:0000313" key="1">
    <source>
        <dbReference type="EMBL" id="MCA9729019.1"/>
    </source>
</evidence>